<gene>
    <name evidence="2" type="ORF">E6H00_02205</name>
</gene>
<accession>A0A537KAI8</accession>
<keyword evidence="1" id="KW-0472">Membrane</keyword>
<keyword evidence="1" id="KW-0812">Transmembrane</keyword>
<feature type="transmembrane region" description="Helical" evidence="1">
    <location>
        <begin position="12"/>
        <end position="38"/>
    </location>
</feature>
<comment type="caution">
    <text evidence="2">The sequence shown here is derived from an EMBL/GenBank/DDBJ whole genome shotgun (WGS) entry which is preliminary data.</text>
</comment>
<name>A0A537KAI8_9BACT</name>
<keyword evidence="1" id="KW-1133">Transmembrane helix</keyword>
<dbReference type="Proteomes" id="UP000318509">
    <property type="component" value="Unassembled WGS sequence"/>
</dbReference>
<dbReference type="NCBIfam" id="TIGR02532">
    <property type="entry name" value="IV_pilin_GFxxxE"/>
    <property type="match status" value="1"/>
</dbReference>
<sequence>MNRHRASETGMTIIEVLIALVVFAVVALVVFAAFALGLRATALAGNMQTATSLAEEALARLAASPCGSSFESALPPLSGRPDLARFQRDVRADRGPEMDLWALTVTVSWTQEQAARSVTLTTVRQVSAACAAVGQ</sequence>
<proteinExistence type="predicted"/>
<dbReference type="Pfam" id="PF07963">
    <property type="entry name" value="N_methyl"/>
    <property type="match status" value="1"/>
</dbReference>
<dbReference type="AlphaFoldDB" id="A0A537KAI8"/>
<dbReference type="InterPro" id="IPR012902">
    <property type="entry name" value="N_methyl_site"/>
</dbReference>
<dbReference type="EMBL" id="VBAK01000050">
    <property type="protein sequence ID" value="TMI92777.1"/>
    <property type="molecule type" value="Genomic_DNA"/>
</dbReference>
<reference evidence="2 3" key="1">
    <citation type="journal article" date="2019" name="Nat. Microbiol.">
        <title>Mediterranean grassland soil C-N compound turnover is dependent on rainfall and depth, and is mediated by genomically divergent microorganisms.</title>
        <authorList>
            <person name="Diamond S."/>
            <person name="Andeer P.F."/>
            <person name="Li Z."/>
            <person name="Crits-Christoph A."/>
            <person name="Burstein D."/>
            <person name="Anantharaman K."/>
            <person name="Lane K.R."/>
            <person name="Thomas B.C."/>
            <person name="Pan C."/>
            <person name="Northen T.R."/>
            <person name="Banfield J.F."/>
        </authorList>
    </citation>
    <scope>NUCLEOTIDE SEQUENCE [LARGE SCALE GENOMIC DNA]</scope>
    <source>
        <strain evidence="2">NP_3</strain>
    </source>
</reference>
<organism evidence="2 3">
    <name type="scientific">Candidatus Segetimicrobium genomatis</name>
    <dbReference type="NCBI Taxonomy" id="2569760"/>
    <lineage>
        <taxon>Bacteria</taxon>
        <taxon>Bacillati</taxon>
        <taxon>Candidatus Sysuimicrobiota</taxon>
        <taxon>Candidatus Sysuimicrobiia</taxon>
        <taxon>Candidatus Sysuimicrobiales</taxon>
        <taxon>Candidatus Segetimicrobiaceae</taxon>
        <taxon>Candidatus Segetimicrobium</taxon>
    </lineage>
</organism>
<protein>
    <submittedName>
        <fullName evidence="2">Prepilin-type N-terminal cleavage/methylation domain-containing protein</fullName>
    </submittedName>
</protein>
<evidence type="ECO:0000256" key="1">
    <source>
        <dbReference type="SAM" id="Phobius"/>
    </source>
</evidence>
<evidence type="ECO:0000313" key="2">
    <source>
        <dbReference type="EMBL" id="TMI92777.1"/>
    </source>
</evidence>
<evidence type="ECO:0000313" key="3">
    <source>
        <dbReference type="Proteomes" id="UP000318509"/>
    </source>
</evidence>